<evidence type="ECO:0000256" key="2">
    <source>
        <dbReference type="ARBA" id="ARBA00022842"/>
    </source>
</evidence>
<keyword evidence="4" id="KW-1185">Reference proteome</keyword>
<dbReference type="SFLD" id="SFLDS00003">
    <property type="entry name" value="Haloacid_Dehalogenase"/>
    <property type="match status" value="1"/>
</dbReference>
<evidence type="ECO:0000313" key="3">
    <source>
        <dbReference type="EMBL" id="GHO55646.1"/>
    </source>
</evidence>
<dbReference type="Gene3D" id="3.40.50.1000">
    <property type="entry name" value="HAD superfamily/HAD-like"/>
    <property type="match status" value="1"/>
</dbReference>
<evidence type="ECO:0000256" key="1">
    <source>
        <dbReference type="ARBA" id="ARBA00022801"/>
    </source>
</evidence>
<dbReference type="Pfam" id="PF00702">
    <property type="entry name" value="Hydrolase"/>
    <property type="match status" value="1"/>
</dbReference>
<dbReference type="InterPro" id="IPR023214">
    <property type="entry name" value="HAD_sf"/>
</dbReference>
<keyword evidence="1" id="KW-0378">Hydrolase</keyword>
<dbReference type="Gene3D" id="1.10.150.240">
    <property type="entry name" value="Putative phosphatase, domain 2"/>
    <property type="match status" value="1"/>
</dbReference>
<keyword evidence="2" id="KW-0460">Magnesium</keyword>
<sequence length="224" mass="26210">MQQWLFVDADDTLWENNIYFEEAIHRFIEFLAHSSMQVHEVRAVLNEVEHTAGYGSKNFARSLVETYHRLVEREVRDEDLDYVRRLGEEIAHHPLQILEGVEETLKELAQKHHLVLLTKGEREEQQLKVERSGLESYFQRIVVVEEKNTRTYELLTQEFQCPLADTWMIGNSPKSDINPALEAGLNAVFIPHEHTWVLEHQELRESGPGQLLILDTFADLRAHF</sequence>
<reference evidence="3 4" key="1">
    <citation type="journal article" date="2021" name="Int. J. Syst. Evol. Microbiol.">
        <title>Reticulibacter mediterranei gen. nov., sp. nov., within the new family Reticulibacteraceae fam. nov., and Ktedonospora formicarum gen. nov., sp. nov., Ktedonobacter robiniae sp. nov., Dictyobacter formicarum sp. nov. and Dictyobacter arantiisoli sp. nov., belonging to the class Ktedonobacteria.</title>
        <authorList>
            <person name="Yabe S."/>
            <person name="Zheng Y."/>
            <person name="Wang C.M."/>
            <person name="Sakai Y."/>
            <person name="Abe K."/>
            <person name="Yokota A."/>
            <person name="Donadio S."/>
            <person name="Cavaletti L."/>
            <person name="Monciardini P."/>
        </authorList>
    </citation>
    <scope>NUCLEOTIDE SEQUENCE [LARGE SCALE GENOMIC DNA]</scope>
    <source>
        <strain evidence="3 4">SOSP1-30</strain>
    </source>
</reference>
<organism evidence="3 4">
    <name type="scientific">Ktedonobacter robiniae</name>
    <dbReference type="NCBI Taxonomy" id="2778365"/>
    <lineage>
        <taxon>Bacteria</taxon>
        <taxon>Bacillati</taxon>
        <taxon>Chloroflexota</taxon>
        <taxon>Ktedonobacteria</taxon>
        <taxon>Ktedonobacterales</taxon>
        <taxon>Ktedonobacteraceae</taxon>
        <taxon>Ktedonobacter</taxon>
    </lineage>
</organism>
<proteinExistence type="predicted"/>
<evidence type="ECO:0000313" key="4">
    <source>
        <dbReference type="Proteomes" id="UP000654345"/>
    </source>
</evidence>
<accession>A0ABQ3USE6</accession>
<dbReference type="InterPro" id="IPR023198">
    <property type="entry name" value="PGP-like_dom2"/>
</dbReference>
<dbReference type="RefSeq" id="WP_201372217.1">
    <property type="nucleotide sequence ID" value="NZ_BNJG01000001.1"/>
</dbReference>
<gene>
    <name evidence="3" type="ORF">KSB_41210</name>
</gene>
<comment type="caution">
    <text evidence="3">The sequence shown here is derived from an EMBL/GenBank/DDBJ whole genome shotgun (WGS) entry which is preliminary data.</text>
</comment>
<protein>
    <submittedName>
        <fullName evidence="3">Haloacid dehalogenase</fullName>
    </submittedName>
</protein>
<dbReference type="SFLD" id="SFLDG01129">
    <property type="entry name" value="C1.5:_HAD__Beta-PGM__Phosphata"/>
    <property type="match status" value="1"/>
</dbReference>
<dbReference type="Proteomes" id="UP000654345">
    <property type="component" value="Unassembled WGS sequence"/>
</dbReference>
<dbReference type="PANTHER" id="PTHR46470">
    <property type="entry name" value="N-ACYLNEURAMINATE-9-PHOSPHATASE"/>
    <property type="match status" value="1"/>
</dbReference>
<dbReference type="SUPFAM" id="SSF56784">
    <property type="entry name" value="HAD-like"/>
    <property type="match status" value="1"/>
</dbReference>
<name>A0ABQ3USE6_9CHLR</name>
<dbReference type="InterPro" id="IPR051400">
    <property type="entry name" value="HAD-like_hydrolase"/>
</dbReference>
<dbReference type="InterPro" id="IPR036412">
    <property type="entry name" value="HAD-like_sf"/>
</dbReference>
<dbReference type="EMBL" id="BNJG01000001">
    <property type="protein sequence ID" value="GHO55646.1"/>
    <property type="molecule type" value="Genomic_DNA"/>
</dbReference>